<dbReference type="Proteomes" id="UP000678237">
    <property type="component" value="Unassembled WGS sequence"/>
</dbReference>
<accession>A0A7J4JF21</accession>
<dbReference type="GO" id="GO:0001682">
    <property type="term" value="P:tRNA 5'-leader removal"/>
    <property type="evidence" value="ECO:0007669"/>
    <property type="project" value="UniProtKB-UniRule"/>
</dbReference>
<proteinExistence type="inferred from homology"/>
<dbReference type="GO" id="GO:0005840">
    <property type="term" value="C:ribosome"/>
    <property type="evidence" value="ECO:0007669"/>
    <property type="project" value="UniProtKB-KW"/>
</dbReference>
<dbReference type="GO" id="GO:0006412">
    <property type="term" value="P:translation"/>
    <property type="evidence" value="ECO:0007669"/>
    <property type="project" value="UniProtKB-UniRule"/>
</dbReference>
<comment type="similarity">
    <text evidence="2 9">Belongs to the eukaryotic ribosomal protein eL8 family.</text>
</comment>
<keyword evidence="6 9" id="KW-0694">RNA-binding</keyword>
<keyword evidence="7 9" id="KW-0689">Ribosomal protein</keyword>
<keyword evidence="5 9" id="KW-0699">rRNA-binding</keyword>
<evidence type="ECO:0000256" key="4">
    <source>
        <dbReference type="ARBA" id="ARBA00022694"/>
    </source>
</evidence>
<evidence type="ECO:0000313" key="12">
    <source>
        <dbReference type="EMBL" id="MBS3063106.1"/>
    </source>
</evidence>
<dbReference type="GO" id="GO:0019843">
    <property type="term" value="F:rRNA binding"/>
    <property type="evidence" value="ECO:0007669"/>
    <property type="project" value="UniProtKB-KW"/>
</dbReference>
<evidence type="ECO:0000256" key="6">
    <source>
        <dbReference type="ARBA" id="ARBA00022884"/>
    </source>
</evidence>
<name>A0A7J4JF21_9ARCH</name>
<dbReference type="AlphaFoldDB" id="A0A7J4JF21"/>
<comment type="caution">
    <text evidence="11">The sequence shown here is derived from an EMBL/GenBank/DDBJ whole genome shotgun (WGS) entry which is preliminary data.</text>
</comment>
<reference evidence="12" key="2">
    <citation type="submission" date="2021-03" db="EMBL/GenBank/DDBJ databases">
        <authorList>
            <person name="Jaffe A."/>
        </authorList>
    </citation>
    <scope>NUCLEOTIDE SEQUENCE</scope>
    <source>
        <strain evidence="12">RIFCSPLOWO2_01_FULL_58_19</strain>
    </source>
</reference>
<dbReference type="Gene3D" id="3.30.1330.30">
    <property type="match status" value="1"/>
</dbReference>
<dbReference type="GO" id="GO:1990904">
    <property type="term" value="C:ribonucleoprotein complex"/>
    <property type="evidence" value="ECO:0007669"/>
    <property type="project" value="UniProtKB-KW"/>
</dbReference>
<dbReference type="InterPro" id="IPR004038">
    <property type="entry name" value="Ribosomal_eL8/eL30/eS12/Gad45"/>
</dbReference>
<evidence type="ECO:0000256" key="8">
    <source>
        <dbReference type="ARBA" id="ARBA00023274"/>
    </source>
</evidence>
<dbReference type="NCBIfam" id="TIGR03677">
    <property type="entry name" value="eL8_ribo"/>
    <property type="match status" value="1"/>
</dbReference>
<evidence type="ECO:0000256" key="3">
    <source>
        <dbReference type="ARBA" id="ARBA00022490"/>
    </source>
</evidence>
<dbReference type="InterPro" id="IPR029064">
    <property type="entry name" value="Ribosomal_eL30-like_sf"/>
</dbReference>
<dbReference type="SUPFAM" id="SSF55315">
    <property type="entry name" value="L30e-like"/>
    <property type="match status" value="1"/>
</dbReference>
<evidence type="ECO:0000259" key="10">
    <source>
        <dbReference type="Pfam" id="PF01248"/>
    </source>
</evidence>
<organism evidence="11 13">
    <name type="scientific">Candidatus Iainarchaeum sp</name>
    <dbReference type="NCBI Taxonomy" id="3101447"/>
    <lineage>
        <taxon>Archaea</taxon>
        <taxon>Candidatus Iainarchaeota</taxon>
        <taxon>Candidatus Iainarchaeia</taxon>
        <taxon>Candidatus Iainarchaeales</taxon>
        <taxon>Candidatus Iainarchaeaceae</taxon>
        <taxon>Candidatus Iainarchaeum</taxon>
    </lineage>
</organism>
<sequence>MAEYVKFSVPKELAERCLGLVEKARKGGKLRIGSNEVTKAIERQKAKLVVMAEDVSPPEIMMHLPLLCAEKNVPFGFVPTRKELGEKSGIGVSTTAVAIAEEGDAKKELDDVVKKLSELRK</sequence>
<comment type="function">
    <text evidence="9">Multifunctional RNA-binding protein that recognizes the K-turn motif in ribosomal RNA, the RNA component of RNase P, box H/ACA, box C/D and box C'/D' sRNAs.</text>
</comment>
<dbReference type="GO" id="GO:0005737">
    <property type="term" value="C:cytoplasm"/>
    <property type="evidence" value="ECO:0007669"/>
    <property type="project" value="UniProtKB-SubCell"/>
</dbReference>
<comment type="subunit">
    <text evidence="9">Part of the 50S ribosomal subunit. Probably part of the RNase P complex.</text>
</comment>
<comment type="subcellular location">
    <subcellularLocation>
        <location evidence="1 9">Cytoplasm</location>
    </subcellularLocation>
</comment>
<dbReference type="FunFam" id="3.30.1330.30:FF:000020">
    <property type="entry name" value="50S ribosomal protein L7Ae"/>
    <property type="match status" value="1"/>
</dbReference>
<dbReference type="PRINTS" id="PR00881">
    <property type="entry name" value="L7ARS6FAMILY"/>
</dbReference>
<dbReference type="InterPro" id="IPR050257">
    <property type="entry name" value="eL8/uL1-like"/>
</dbReference>
<keyword evidence="4 9" id="KW-0819">tRNA processing</keyword>
<dbReference type="EMBL" id="JAGVWE010000004">
    <property type="protein sequence ID" value="MBS3063106.1"/>
    <property type="molecule type" value="Genomic_DNA"/>
</dbReference>
<dbReference type="PRINTS" id="PR00884">
    <property type="entry name" value="RIBOSOMALHS6"/>
</dbReference>
<protein>
    <recommendedName>
        <fullName evidence="9">Large ribosomal subunit protein eL8</fullName>
    </recommendedName>
</protein>
<reference evidence="12" key="3">
    <citation type="submission" date="2021-05" db="EMBL/GenBank/DDBJ databases">
        <title>Protein family content uncovers lineage relationships and bacterial pathway maintenance mechanisms in DPANN archaea.</title>
        <authorList>
            <person name="Castelle C.J."/>
            <person name="Meheust R."/>
            <person name="Jaffe A.L."/>
            <person name="Seitz K."/>
            <person name="Gong X."/>
            <person name="Baker B.J."/>
            <person name="Banfield J.F."/>
        </authorList>
    </citation>
    <scope>NUCLEOTIDE SEQUENCE</scope>
    <source>
        <strain evidence="12">RIFCSPLOWO2_01_FULL_58_19</strain>
    </source>
</reference>
<gene>
    <name evidence="9 12" type="primary">rpl7ae</name>
    <name evidence="11" type="ORF">HA252_03125</name>
    <name evidence="12" type="ORF">J4203_04485</name>
</gene>
<evidence type="ECO:0000256" key="7">
    <source>
        <dbReference type="ARBA" id="ARBA00022980"/>
    </source>
</evidence>
<evidence type="ECO:0000256" key="2">
    <source>
        <dbReference type="ARBA" id="ARBA00007337"/>
    </source>
</evidence>
<evidence type="ECO:0000256" key="5">
    <source>
        <dbReference type="ARBA" id="ARBA00022730"/>
    </source>
</evidence>
<keyword evidence="8 9" id="KW-0687">Ribonucleoprotein</keyword>
<dbReference type="InterPro" id="IPR018492">
    <property type="entry name" value="Ribosomal_eL8/Nhp2"/>
</dbReference>
<reference evidence="11" key="1">
    <citation type="journal article" date="2020" name="bioRxiv">
        <title>A rank-normalized archaeal taxonomy based on genome phylogeny resolves widespread incomplete and uneven classifications.</title>
        <authorList>
            <person name="Rinke C."/>
            <person name="Chuvochina M."/>
            <person name="Mussig A.J."/>
            <person name="Chaumeil P.-A."/>
            <person name="Waite D.W."/>
            <person name="Whitman W.B."/>
            <person name="Parks D.H."/>
            <person name="Hugenholtz P."/>
        </authorList>
    </citation>
    <scope>NUCLEOTIDE SEQUENCE</scope>
    <source>
        <strain evidence="11">UBA10219</strain>
    </source>
</reference>
<evidence type="ECO:0000256" key="1">
    <source>
        <dbReference type="ARBA" id="ARBA00004496"/>
    </source>
</evidence>
<dbReference type="InterPro" id="IPR022481">
    <property type="entry name" value="Ribosomal_eL8_arc"/>
</dbReference>
<feature type="domain" description="Ribosomal protein eL8/eL30/eS12/Gadd45" evidence="10">
    <location>
        <begin position="18"/>
        <end position="107"/>
    </location>
</feature>
<dbReference type="PANTHER" id="PTHR23105">
    <property type="entry name" value="RIBOSOMAL PROTEIN L7AE FAMILY MEMBER"/>
    <property type="match status" value="1"/>
</dbReference>
<dbReference type="GO" id="GO:0003735">
    <property type="term" value="F:structural constituent of ribosome"/>
    <property type="evidence" value="ECO:0007669"/>
    <property type="project" value="InterPro"/>
</dbReference>
<keyword evidence="3 9" id="KW-0963">Cytoplasm</keyword>
<evidence type="ECO:0000313" key="13">
    <source>
        <dbReference type="Proteomes" id="UP000564964"/>
    </source>
</evidence>
<dbReference type="GO" id="GO:0004526">
    <property type="term" value="F:ribonuclease P activity"/>
    <property type="evidence" value="ECO:0007669"/>
    <property type="project" value="UniProtKB-UniRule"/>
</dbReference>
<dbReference type="EMBL" id="DUGH01000077">
    <property type="protein sequence ID" value="HIH16371.1"/>
    <property type="molecule type" value="Genomic_DNA"/>
</dbReference>
<dbReference type="Pfam" id="PF01248">
    <property type="entry name" value="Ribosomal_L7Ae"/>
    <property type="match status" value="1"/>
</dbReference>
<evidence type="ECO:0000256" key="9">
    <source>
        <dbReference type="HAMAP-Rule" id="MF_00326"/>
    </source>
</evidence>
<dbReference type="Proteomes" id="UP000564964">
    <property type="component" value="Unassembled WGS sequence"/>
</dbReference>
<dbReference type="HAMAP" id="MF_00326">
    <property type="entry name" value="Ribosomal_eL8"/>
    <property type="match status" value="1"/>
</dbReference>
<evidence type="ECO:0000313" key="11">
    <source>
        <dbReference type="EMBL" id="HIH16371.1"/>
    </source>
</evidence>